<keyword evidence="1" id="KW-1133">Transmembrane helix</keyword>
<feature type="transmembrane region" description="Helical" evidence="1">
    <location>
        <begin position="214"/>
        <end position="241"/>
    </location>
</feature>
<gene>
    <name evidence="2" type="ORF">ACFPPA_06310</name>
</gene>
<keyword evidence="1" id="KW-0812">Transmembrane</keyword>
<proteinExistence type="predicted"/>
<comment type="caution">
    <text evidence="2">The sequence shown here is derived from an EMBL/GenBank/DDBJ whole genome shotgun (WGS) entry which is preliminary data.</text>
</comment>
<dbReference type="EMBL" id="JBHSNF010000001">
    <property type="protein sequence ID" value="MFC5525352.1"/>
    <property type="molecule type" value="Genomic_DNA"/>
</dbReference>
<evidence type="ECO:0000256" key="1">
    <source>
        <dbReference type="SAM" id="Phobius"/>
    </source>
</evidence>
<keyword evidence="1" id="KW-0472">Membrane</keyword>
<evidence type="ECO:0000313" key="2">
    <source>
        <dbReference type="EMBL" id="MFC5525352.1"/>
    </source>
</evidence>
<dbReference type="Proteomes" id="UP001596114">
    <property type="component" value="Unassembled WGS sequence"/>
</dbReference>
<accession>A0ABW0QMC0</accession>
<name>A0ABW0QMC0_9GAMM</name>
<evidence type="ECO:0000313" key="3">
    <source>
        <dbReference type="Proteomes" id="UP001596114"/>
    </source>
</evidence>
<sequence length="355" mass="39514">MPGTICRQDVQIDSGTLPASGNVCGKGVAQRLPIARPCADGYHGHVLLTPDETGAEPQPRPALACSQAGTRCYEDRAASSSIRFAPTRGHRHRGLDKRTLVGRVGLAARVCLPEEISGSGPSFQVFENLHRRVGTDCAPRCALGLLTIRCPRFPGDGAIDTKIEDLLQRIRTLEGELEVQMALAQAELGMHLENGKIEFEEAVRQRHRAMKRRLLRYVVGARPLVLLTAPVIYSLIVPFALLDLCTTVYQRVCFPVYGIPRVKRGDYVIFDRRYLVYLNFVEKINCAYCAYANGVVAYARAIGSRTEQYWCPIKHARKLLGAHPRYAHFVAYGDAQGYRDELDALRAEVRKAHDE</sequence>
<reference evidence="3" key="1">
    <citation type="journal article" date="2019" name="Int. J. Syst. Evol. Microbiol.">
        <title>The Global Catalogue of Microorganisms (GCM) 10K type strain sequencing project: providing services to taxonomists for standard genome sequencing and annotation.</title>
        <authorList>
            <consortium name="The Broad Institute Genomics Platform"/>
            <consortium name="The Broad Institute Genome Sequencing Center for Infectious Disease"/>
            <person name="Wu L."/>
            <person name="Ma J."/>
        </authorList>
    </citation>
    <scope>NUCLEOTIDE SEQUENCE [LARGE SCALE GENOMIC DNA]</scope>
    <source>
        <strain evidence="3">CGMCC 1.16619</strain>
    </source>
</reference>
<keyword evidence="3" id="KW-1185">Reference proteome</keyword>
<protein>
    <submittedName>
        <fullName evidence="2">Uncharacterized protein</fullName>
    </submittedName>
</protein>
<dbReference type="RefSeq" id="WP_377318354.1">
    <property type="nucleotide sequence ID" value="NZ_JBHSNF010000001.1"/>
</dbReference>
<organism evidence="2 3">
    <name type="scientific">Rhodanobacter ginsengisoli</name>
    <dbReference type="NCBI Taxonomy" id="418646"/>
    <lineage>
        <taxon>Bacteria</taxon>
        <taxon>Pseudomonadati</taxon>
        <taxon>Pseudomonadota</taxon>
        <taxon>Gammaproteobacteria</taxon>
        <taxon>Lysobacterales</taxon>
        <taxon>Rhodanobacteraceae</taxon>
        <taxon>Rhodanobacter</taxon>
    </lineage>
</organism>